<organism evidence="8 9">
    <name type="scientific">Guillardia theta</name>
    <name type="common">Cryptophyte</name>
    <name type="synonym">Cryptomonas phi</name>
    <dbReference type="NCBI Taxonomy" id="55529"/>
    <lineage>
        <taxon>Eukaryota</taxon>
        <taxon>Cryptophyceae</taxon>
        <taxon>Pyrenomonadales</taxon>
        <taxon>Geminigeraceae</taxon>
        <taxon>Guillardia</taxon>
    </lineage>
</organism>
<dbReference type="EC" id="2.3.2.27" evidence="6"/>
<dbReference type="InterPro" id="IPR013083">
    <property type="entry name" value="Znf_RING/FYVE/PHD"/>
</dbReference>
<dbReference type="GO" id="GO:0016567">
    <property type="term" value="P:protein ubiquitination"/>
    <property type="evidence" value="ECO:0007669"/>
    <property type="project" value="UniProtKB-UniRule"/>
</dbReference>
<comment type="catalytic activity">
    <reaction evidence="6">
        <text>S-ubiquitinyl-[E2 ubiquitin-conjugating enzyme]-L-cysteine + [acceptor protein]-L-lysine = [E2 ubiquitin-conjugating enzyme]-L-cysteine + N(6)-ubiquitinyl-[acceptor protein]-L-lysine.</text>
        <dbReference type="EC" id="2.3.2.27"/>
    </reaction>
</comment>
<feature type="domain" description="Zinc finger C3HC4 RING-type" evidence="7">
    <location>
        <begin position="394"/>
        <end position="432"/>
    </location>
</feature>
<keyword evidence="3 6" id="KW-0863">Zinc-finger</keyword>
<keyword evidence="8" id="KW-0542">Nucleomorph</keyword>
<evidence type="ECO:0000256" key="2">
    <source>
        <dbReference type="ARBA" id="ARBA00022723"/>
    </source>
</evidence>
<accession>Q98RQ9</accession>
<dbReference type="RefSeq" id="XP_001713593.1">
    <property type="nucleotide sequence ID" value="XM_001713541.1"/>
</dbReference>
<dbReference type="PANTHER" id="PTHR23163">
    <property type="entry name" value="RING FINGER PROTEIN-RELATED"/>
    <property type="match status" value="1"/>
</dbReference>
<dbReference type="AlphaFoldDB" id="Q98RQ9"/>
<dbReference type="Gene3D" id="3.30.40.10">
    <property type="entry name" value="Zinc/RING finger domain, C3HC4 (zinc finger)"/>
    <property type="match status" value="1"/>
</dbReference>
<proteinExistence type="inferred from homology"/>
<evidence type="ECO:0000256" key="1">
    <source>
        <dbReference type="ARBA" id="ARBA00004123"/>
    </source>
</evidence>
<dbReference type="Proteomes" id="UP000242167">
    <property type="component" value="Nucleomorph 1"/>
</dbReference>
<dbReference type="GO" id="GO:0008270">
    <property type="term" value="F:zinc ion binding"/>
    <property type="evidence" value="ECO:0007669"/>
    <property type="project" value="UniProtKB-KW"/>
</dbReference>
<comment type="similarity">
    <text evidence="6">Belongs to the BRE1 family.</text>
</comment>
<name>Q98RQ9_GUITH</name>
<evidence type="ECO:0000256" key="3">
    <source>
        <dbReference type="ARBA" id="ARBA00022771"/>
    </source>
</evidence>
<protein>
    <recommendedName>
        <fullName evidence="6">E3 ubiquitin protein ligase</fullName>
        <ecNumber evidence="6">2.3.2.27</ecNumber>
    </recommendedName>
</protein>
<gene>
    <name evidence="8" type="primary">orf446</name>
</gene>
<keyword evidence="6" id="KW-0833">Ubl conjugation pathway</keyword>
<dbReference type="InterPro" id="IPR013956">
    <property type="entry name" value="E3_ubiquit_lig_Bre1"/>
</dbReference>
<evidence type="ECO:0000313" key="9">
    <source>
        <dbReference type="Proteomes" id="UP000242167"/>
    </source>
</evidence>
<dbReference type="GeneID" id="857375"/>
<dbReference type="PIR" id="H90094">
    <property type="entry name" value="H90094"/>
</dbReference>
<reference evidence="8 9" key="1">
    <citation type="journal article" date="2001" name="Nature">
        <title>The highly reduced genome of an enslaved algal nucleus.</title>
        <authorList>
            <person name="Douglas S."/>
            <person name="Zauner S."/>
            <person name="Fraunholz M."/>
            <person name="Beaton M."/>
            <person name="Penny S."/>
            <person name="Deng L."/>
            <person name="Wu X."/>
            <person name="Reith M."/>
            <person name="Cavalier-Smith T."/>
            <person name="Maier U."/>
        </authorList>
    </citation>
    <scope>NUCLEOTIDE SEQUENCE [LARGE SCALE GENOMIC DNA]</scope>
</reference>
<evidence type="ECO:0000256" key="5">
    <source>
        <dbReference type="ARBA" id="ARBA00023242"/>
    </source>
</evidence>
<comment type="subcellular location">
    <subcellularLocation>
        <location evidence="1 6">Nucleus</location>
    </subcellularLocation>
</comment>
<keyword evidence="5 6" id="KW-0539">Nucleus</keyword>
<dbReference type="EMBL" id="AF165818">
    <property type="protein sequence ID" value="AAK39888.1"/>
    <property type="molecule type" value="Genomic_DNA"/>
</dbReference>
<evidence type="ECO:0000313" key="8">
    <source>
        <dbReference type="EMBL" id="AAK39888.1"/>
    </source>
</evidence>
<evidence type="ECO:0000256" key="6">
    <source>
        <dbReference type="RuleBase" id="RU365038"/>
    </source>
</evidence>
<dbReference type="GO" id="GO:0061630">
    <property type="term" value="F:ubiquitin protein ligase activity"/>
    <property type="evidence" value="ECO:0007669"/>
    <property type="project" value="UniProtKB-EC"/>
</dbReference>
<geneLocation type="nucleomorph" evidence="8"/>
<keyword evidence="2 6" id="KW-0479">Metal-binding</keyword>
<dbReference type="GO" id="GO:0033503">
    <property type="term" value="C:HULC complex"/>
    <property type="evidence" value="ECO:0007669"/>
    <property type="project" value="TreeGrafter"/>
</dbReference>
<dbReference type="PANTHER" id="PTHR23163:SF0">
    <property type="entry name" value="E3 UBIQUITIN-PROTEIN LIGASE BRE1"/>
    <property type="match status" value="1"/>
</dbReference>
<sequence>MINTNYFLFKCIDKINIYFAKNKFLGFLISKLKNIIDNYIKDILIFKEIIDLPLSKYFFKLFYAKNYFNLIYSENTNKLFKTKNLMSLAKNENYNYFRNHVFRSFNLNFFSYSDAINFGYKKNTQNINMKIKKNLNLGKKKISKTRDLHSLKHFFIFISQLFQINFSQKKIIQKIWQDNNKIFLHTKYKSSGKLLFELIKSKTILLRCFFKNGLQKENFYHLKSKKFLSLKENLNIPKFVFILRRIIDLNKHLIYPKKNNHRNMNIYFKIKFNIFFNNTLLQLIYYFNSKKISSNIIKNFKEIIFNREFILHTYFLIKFEIFRQICNYYRYCLSNFYKNKNLLQEKGFIYDLKIINSKLFYISNKIKKINKTLLCKSIDNKTMIINELRSRINCPVLKNYAKEVILINCGHTFSTIFINSLIKSRDRKCPLCRLKFSQSSIKNIYF</sequence>
<keyword evidence="6" id="KW-0808">Transferase</keyword>
<evidence type="ECO:0000259" key="7">
    <source>
        <dbReference type="Pfam" id="PF00097"/>
    </source>
</evidence>
<dbReference type="InterPro" id="IPR018957">
    <property type="entry name" value="Znf_C3HC4_RING-type"/>
</dbReference>
<dbReference type="GO" id="GO:0006325">
    <property type="term" value="P:chromatin organization"/>
    <property type="evidence" value="ECO:0007669"/>
    <property type="project" value="UniProtKB-KW"/>
</dbReference>
<comment type="pathway">
    <text evidence="6">Protein modification; protein ubiquitination.</text>
</comment>
<dbReference type="SUPFAM" id="SSF57850">
    <property type="entry name" value="RING/U-box"/>
    <property type="match status" value="1"/>
</dbReference>
<keyword evidence="6" id="KW-0156">Chromatin regulator</keyword>
<keyword evidence="6" id="KW-0175">Coiled coil</keyword>
<dbReference type="Pfam" id="PF00097">
    <property type="entry name" value="zf-C3HC4"/>
    <property type="match status" value="1"/>
</dbReference>
<evidence type="ECO:0000256" key="4">
    <source>
        <dbReference type="ARBA" id="ARBA00022833"/>
    </source>
</evidence>
<dbReference type="GO" id="GO:0005634">
    <property type="term" value="C:nucleus"/>
    <property type="evidence" value="ECO:0007669"/>
    <property type="project" value="UniProtKB-SubCell"/>
</dbReference>
<keyword evidence="4 6" id="KW-0862">Zinc</keyword>